<evidence type="ECO:0000256" key="3">
    <source>
        <dbReference type="ARBA" id="ARBA00023163"/>
    </source>
</evidence>
<dbReference type="InterPro" id="IPR009057">
    <property type="entry name" value="Homeodomain-like_sf"/>
</dbReference>
<gene>
    <name evidence="5" type="ORF">ACFQE5_07540</name>
</gene>
<dbReference type="Pfam" id="PF20240">
    <property type="entry name" value="DUF6597"/>
    <property type="match status" value="1"/>
</dbReference>
<dbReference type="PANTHER" id="PTHR46796">
    <property type="entry name" value="HTH-TYPE TRANSCRIPTIONAL ACTIVATOR RHAS-RELATED"/>
    <property type="match status" value="1"/>
</dbReference>
<dbReference type="InterPro" id="IPR046532">
    <property type="entry name" value="DUF6597"/>
</dbReference>
<name>A0ABW1J010_9PSEU</name>
<feature type="domain" description="HTH araC/xylS-type" evidence="4">
    <location>
        <begin position="158"/>
        <end position="258"/>
    </location>
</feature>
<dbReference type="Gene3D" id="1.10.10.60">
    <property type="entry name" value="Homeodomain-like"/>
    <property type="match status" value="1"/>
</dbReference>
<comment type="caution">
    <text evidence="5">The sequence shown here is derived from an EMBL/GenBank/DDBJ whole genome shotgun (WGS) entry which is preliminary data.</text>
</comment>
<dbReference type="InterPro" id="IPR050204">
    <property type="entry name" value="AraC_XylS_family_regulators"/>
</dbReference>
<proteinExistence type="predicted"/>
<sequence>MNAEYVRARPHRALARLVLGYSGYREFSPAPLRRRQAPVGSCALILSFGDPIRLDGPAGPLVPRSFLAGMHDAAVLTEFTGAQHGVQVDLTPLGVFTLLRRPMSELTNRTARLDELGDAELAALPARLAEDRDWAQRFARLDRFLAERLLDERAARHDPEVAWAWSELVRRDGAVPVAALAAETGWSRRHLLNRFRDQIGLAPKPAARVLRFSRATRLLVAGSDAASVAATCGYADQSHLVREFRALAGCTPGQYRAELAVVTR</sequence>
<keyword evidence="1" id="KW-0805">Transcription regulation</keyword>
<protein>
    <submittedName>
        <fullName evidence="5">Helix-turn-helix domain-containing protein</fullName>
    </submittedName>
</protein>
<dbReference type="PANTHER" id="PTHR46796:SF15">
    <property type="entry name" value="BLL1074 PROTEIN"/>
    <property type="match status" value="1"/>
</dbReference>
<evidence type="ECO:0000259" key="4">
    <source>
        <dbReference type="PROSITE" id="PS01124"/>
    </source>
</evidence>
<organism evidence="5 6">
    <name type="scientific">Pseudonocardia hispaniensis</name>
    <dbReference type="NCBI Taxonomy" id="904933"/>
    <lineage>
        <taxon>Bacteria</taxon>
        <taxon>Bacillati</taxon>
        <taxon>Actinomycetota</taxon>
        <taxon>Actinomycetes</taxon>
        <taxon>Pseudonocardiales</taxon>
        <taxon>Pseudonocardiaceae</taxon>
        <taxon>Pseudonocardia</taxon>
    </lineage>
</organism>
<accession>A0ABW1J010</accession>
<dbReference type="SMART" id="SM00342">
    <property type="entry name" value="HTH_ARAC"/>
    <property type="match status" value="1"/>
</dbReference>
<evidence type="ECO:0000313" key="5">
    <source>
        <dbReference type="EMBL" id="MFC5994063.1"/>
    </source>
</evidence>
<dbReference type="SUPFAM" id="SSF46689">
    <property type="entry name" value="Homeodomain-like"/>
    <property type="match status" value="1"/>
</dbReference>
<reference evidence="6" key="1">
    <citation type="journal article" date="2019" name="Int. J. Syst. Evol. Microbiol.">
        <title>The Global Catalogue of Microorganisms (GCM) 10K type strain sequencing project: providing services to taxonomists for standard genome sequencing and annotation.</title>
        <authorList>
            <consortium name="The Broad Institute Genomics Platform"/>
            <consortium name="The Broad Institute Genome Sequencing Center for Infectious Disease"/>
            <person name="Wu L."/>
            <person name="Ma J."/>
        </authorList>
    </citation>
    <scope>NUCLEOTIDE SEQUENCE [LARGE SCALE GENOMIC DNA]</scope>
    <source>
        <strain evidence="6">CCM 8391</strain>
    </source>
</reference>
<keyword evidence="2" id="KW-0238">DNA-binding</keyword>
<dbReference type="InterPro" id="IPR018060">
    <property type="entry name" value="HTH_AraC"/>
</dbReference>
<dbReference type="Pfam" id="PF12833">
    <property type="entry name" value="HTH_18"/>
    <property type="match status" value="1"/>
</dbReference>
<evidence type="ECO:0000256" key="2">
    <source>
        <dbReference type="ARBA" id="ARBA00023125"/>
    </source>
</evidence>
<evidence type="ECO:0000313" key="6">
    <source>
        <dbReference type="Proteomes" id="UP001596302"/>
    </source>
</evidence>
<dbReference type="PROSITE" id="PS01124">
    <property type="entry name" value="HTH_ARAC_FAMILY_2"/>
    <property type="match status" value="1"/>
</dbReference>
<keyword evidence="6" id="KW-1185">Reference proteome</keyword>
<evidence type="ECO:0000256" key="1">
    <source>
        <dbReference type="ARBA" id="ARBA00023015"/>
    </source>
</evidence>
<dbReference type="RefSeq" id="WP_379584103.1">
    <property type="nucleotide sequence ID" value="NZ_JBHSQW010000015.1"/>
</dbReference>
<keyword evidence="3" id="KW-0804">Transcription</keyword>
<dbReference type="Proteomes" id="UP001596302">
    <property type="component" value="Unassembled WGS sequence"/>
</dbReference>
<dbReference type="EMBL" id="JBHSQW010000015">
    <property type="protein sequence ID" value="MFC5994063.1"/>
    <property type="molecule type" value="Genomic_DNA"/>
</dbReference>